<feature type="compositionally biased region" description="Basic and acidic residues" evidence="1">
    <location>
        <begin position="288"/>
        <end position="316"/>
    </location>
</feature>
<dbReference type="STRING" id="1157616.A0A1Z5TCT4"/>
<feature type="compositionally biased region" description="Low complexity" evidence="1">
    <location>
        <begin position="39"/>
        <end position="50"/>
    </location>
</feature>
<feature type="compositionally biased region" description="Polar residues" evidence="1">
    <location>
        <begin position="62"/>
        <end position="76"/>
    </location>
</feature>
<feature type="compositionally biased region" description="Polar residues" evidence="1">
    <location>
        <begin position="321"/>
        <end position="335"/>
    </location>
</feature>
<dbReference type="InterPro" id="IPR007011">
    <property type="entry name" value="LEA_SMP_dom"/>
</dbReference>
<reference evidence="3 4" key="1">
    <citation type="submission" date="2017-01" db="EMBL/GenBank/DDBJ databases">
        <title>The recent genome duplication of the halophilic yeast Hortaea werneckii: insights from long-read sequencing.</title>
        <authorList>
            <person name="Sinha S."/>
            <person name="Flibotte S."/>
            <person name="Neira M."/>
            <person name="Lenassi M."/>
            <person name="Gostincar C."/>
            <person name="Stajich J.E."/>
            <person name="Nislow C.E."/>
        </authorList>
    </citation>
    <scope>NUCLEOTIDE SEQUENCE [LARGE SCALE GENOMIC DNA]</scope>
    <source>
        <strain evidence="3 4">EXF-2000</strain>
    </source>
</reference>
<evidence type="ECO:0000259" key="2">
    <source>
        <dbReference type="Pfam" id="PF04927"/>
    </source>
</evidence>
<feature type="compositionally biased region" description="Polar residues" evidence="1">
    <location>
        <begin position="1"/>
        <end position="10"/>
    </location>
</feature>
<feature type="region of interest" description="Disordered" evidence="1">
    <location>
        <begin position="1"/>
        <end position="76"/>
    </location>
</feature>
<comment type="caution">
    <text evidence="3">The sequence shown here is derived from an EMBL/GenBank/DDBJ whole genome shotgun (WGS) entry which is preliminary data.</text>
</comment>
<accession>A0A1Z5TCT4</accession>
<feature type="region of interest" description="Disordered" evidence="1">
    <location>
        <begin position="168"/>
        <end position="335"/>
    </location>
</feature>
<sequence length="335" mass="35484">MTSSSITILQNARPLQARQERRSSHFPKLSRPVMFSSAPRSTPRLLSTLRHSTRRSLGHRPSFSTLQARMAQPTPTSQIISETAKQEGGPEKGSAAAQMQSEVGKTRNFEQAAQEIIRKMQQTPEAITKEDAAYLKSREARAIGTNNPPAGSVSADAEHLAAENLGATKDSSNAGAGGVNPAHQSAQTKIHNYEQAASEVGSKMQNAPGSVTEADAAYLHSREARASGQANPPPGSLSAQAEHLAAVNEGRATAQASAGGENNDPASQSAKDRLHNLEEATAQIGQKMARDPEHVTKDDANLLHSREERAFGETEKGGISAQAQSMAAQNEGKSS</sequence>
<proteinExistence type="predicted"/>
<name>A0A1Z5TCT4_HORWE</name>
<dbReference type="Pfam" id="PF04927">
    <property type="entry name" value="SMP"/>
    <property type="match status" value="1"/>
</dbReference>
<organism evidence="3 4">
    <name type="scientific">Hortaea werneckii EXF-2000</name>
    <dbReference type="NCBI Taxonomy" id="1157616"/>
    <lineage>
        <taxon>Eukaryota</taxon>
        <taxon>Fungi</taxon>
        <taxon>Dikarya</taxon>
        <taxon>Ascomycota</taxon>
        <taxon>Pezizomycotina</taxon>
        <taxon>Dothideomycetes</taxon>
        <taxon>Dothideomycetidae</taxon>
        <taxon>Mycosphaerellales</taxon>
        <taxon>Teratosphaeriaceae</taxon>
        <taxon>Hortaea</taxon>
    </lineage>
</organism>
<evidence type="ECO:0000256" key="1">
    <source>
        <dbReference type="SAM" id="MobiDB-lite"/>
    </source>
</evidence>
<dbReference type="OrthoDB" id="2799468at2759"/>
<evidence type="ECO:0000313" key="4">
    <source>
        <dbReference type="Proteomes" id="UP000194280"/>
    </source>
</evidence>
<feature type="domain" description="SMP" evidence="2">
    <location>
        <begin position="293"/>
        <end position="331"/>
    </location>
</feature>
<dbReference type="Proteomes" id="UP000194280">
    <property type="component" value="Unassembled WGS sequence"/>
</dbReference>
<dbReference type="EMBL" id="MUNK01000069">
    <property type="protein sequence ID" value="OTA33816.1"/>
    <property type="molecule type" value="Genomic_DNA"/>
</dbReference>
<dbReference type="VEuPathDB" id="FungiDB:BTJ68_08100"/>
<dbReference type="AlphaFoldDB" id="A0A1Z5TCT4"/>
<evidence type="ECO:0000313" key="3">
    <source>
        <dbReference type="EMBL" id="OTA33816.1"/>
    </source>
</evidence>
<keyword evidence="4" id="KW-1185">Reference proteome</keyword>
<dbReference type="InParanoid" id="A0A1Z5TCT4"/>
<gene>
    <name evidence="3" type="ORF">BTJ68_08100</name>
</gene>
<protein>
    <recommendedName>
        <fullName evidence="2">SMP domain-containing protein</fullName>
    </recommendedName>
</protein>